<proteinExistence type="predicted"/>
<dbReference type="EMBL" id="CP032489">
    <property type="protein sequence ID" value="AYD48543.1"/>
    <property type="molecule type" value="Genomic_DNA"/>
</dbReference>
<reference evidence="2 3" key="1">
    <citation type="submission" date="2018-09" db="EMBL/GenBank/DDBJ databases">
        <title>Arachidicoccus sp. nov., a bacterium isolated from soil.</title>
        <authorList>
            <person name="Weon H.-Y."/>
            <person name="Kwon S.-W."/>
            <person name="Lee S.A."/>
        </authorList>
    </citation>
    <scope>NUCLEOTIDE SEQUENCE [LARGE SCALE GENOMIC DNA]</scope>
    <source>
        <strain evidence="2 3">KIS59-12</strain>
    </source>
</reference>
<name>A0A386HRW4_9BACT</name>
<dbReference type="Gene3D" id="3.90.550.10">
    <property type="entry name" value="Spore Coat Polysaccharide Biosynthesis Protein SpsA, Chain A"/>
    <property type="match status" value="1"/>
</dbReference>
<accession>A0A386HRW4</accession>
<dbReference type="InterPro" id="IPR001173">
    <property type="entry name" value="Glyco_trans_2-like"/>
</dbReference>
<evidence type="ECO:0000313" key="3">
    <source>
        <dbReference type="Proteomes" id="UP000266118"/>
    </source>
</evidence>
<dbReference type="Pfam" id="PF00535">
    <property type="entry name" value="Glycos_transf_2"/>
    <property type="match status" value="1"/>
</dbReference>
<dbReference type="SUPFAM" id="SSF53448">
    <property type="entry name" value="Nucleotide-diphospho-sugar transferases"/>
    <property type="match status" value="1"/>
</dbReference>
<organism evidence="2 3">
    <name type="scientific">Arachidicoccus soli</name>
    <dbReference type="NCBI Taxonomy" id="2341117"/>
    <lineage>
        <taxon>Bacteria</taxon>
        <taxon>Pseudomonadati</taxon>
        <taxon>Bacteroidota</taxon>
        <taxon>Chitinophagia</taxon>
        <taxon>Chitinophagales</taxon>
        <taxon>Chitinophagaceae</taxon>
        <taxon>Arachidicoccus</taxon>
    </lineage>
</organism>
<dbReference type="KEGG" id="ark:D6B99_13595"/>
<protein>
    <recommendedName>
        <fullName evidence="1">Glycosyltransferase 2-like domain-containing protein</fullName>
    </recommendedName>
</protein>
<sequence>MKISGFTIVRNAIQYDFPIVESIQSILDLVDEFVIALGDSSDETEQLVKSIDSDKIKIIHSNWDTSKYNKDGQVYAHQTDVALEACTGDWCFYMQADEVLHEDGIPIIRAACQKYLNDKNVDGFLLNYIWFFGSYDKYIDALHIAYPKEIRIIRNHPDIHSWRDAQSFRWIPNFDYKNYWQEENTRKLNCIDLNAWLYHYSWSRDPRCLVAKKAEQNHMHWGSDMEVKEPYFDYGNLSLLPDFKGTHPAVMNERIAKMNWNHLLRYTGEKPKELTRKFKLKYRILSFFENKILGGKLLFGFKNFKKIGKFGW</sequence>
<feature type="domain" description="Glycosyltransferase 2-like" evidence="1">
    <location>
        <begin position="19"/>
        <end position="144"/>
    </location>
</feature>
<evidence type="ECO:0000313" key="2">
    <source>
        <dbReference type="EMBL" id="AYD48543.1"/>
    </source>
</evidence>
<dbReference type="RefSeq" id="WP_119989399.1">
    <property type="nucleotide sequence ID" value="NZ_CP032489.1"/>
</dbReference>
<keyword evidence="3" id="KW-1185">Reference proteome</keyword>
<gene>
    <name evidence="2" type="ORF">D6B99_13595</name>
</gene>
<dbReference type="OrthoDB" id="9815923at2"/>
<dbReference type="AlphaFoldDB" id="A0A386HRW4"/>
<evidence type="ECO:0000259" key="1">
    <source>
        <dbReference type="Pfam" id="PF00535"/>
    </source>
</evidence>
<dbReference type="InterPro" id="IPR029044">
    <property type="entry name" value="Nucleotide-diphossugar_trans"/>
</dbReference>
<dbReference type="Proteomes" id="UP000266118">
    <property type="component" value="Chromosome"/>
</dbReference>